<name>A0ABM6Z085_9VIBR</name>
<keyword evidence="2" id="KW-1185">Reference proteome</keyword>
<accession>A0ABM6Z085</accession>
<protein>
    <submittedName>
        <fullName evidence="1">DUF4432 family protein</fullName>
    </submittedName>
</protein>
<dbReference type="CDD" id="cd09269">
    <property type="entry name" value="deoxyribose_mutarotase"/>
    <property type="match status" value="1"/>
</dbReference>
<evidence type="ECO:0000313" key="1">
    <source>
        <dbReference type="EMBL" id="AXY03622.1"/>
    </source>
</evidence>
<evidence type="ECO:0000313" key="2">
    <source>
        <dbReference type="Proteomes" id="UP000262832"/>
    </source>
</evidence>
<sequence length="337" mass="38316">MFTIPLYKEQFAKERMLILKSEDFEVNTFKYNSGVEAVEIKNSKGHLVVLPFMGQMIWDAKFLDTDLCMKNMFSEPKPAKTIVETYGCFAFHAGMIRMGCPTPQDDHTLHGEMPCASMDSAWLEVCEDKIVIKGTYEYVMGFGDHYLATPSVHLEKDASVFDINMAVKNLASVDMPLQYMCHINAAYFENAIMTQNLPDEAFTLRESIPAHVQPTEQWLAYNESLKNSPPFAALDKPEMHDPEIVYFLDDISTFTDRAEFRMEIGGKRLITEFSTREFNSTTRWILCNGDQQVAAYAIPATCRPEGFLAAKRNETLIYLESGEERCFSVRTGIETLG</sequence>
<organism evidence="1 2">
    <name type="scientific">Vibrio alfacsensis</name>
    <dbReference type="NCBI Taxonomy" id="1074311"/>
    <lineage>
        <taxon>Bacteria</taxon>
        <taxon>Pseudomonadati</taxon>
        <taxon>Pseudomonadota</taxon>
        <taxon>Gammaproteobacteria</taxon>
        <taxon>Vibrionales</taxon>
        <taxon>Vibrionaceae</taxon>
        <taxon>Vibrio</taxon>
    </lineage>
</organism>
<dbReference type="Gene3D" id="2.70.98.10">
    <property type="match status" value="1"/>
</dbReference>
<proteinExistence type="predicted"/>
<dbReference type="InterPro" id="IPR014718">
    <property type="entry name" value="GH-type_carb-bd"/>
</dbReference>
<dbReference type="Proteomes" id="UP000262832">
    <property type="component" value="Chromosome II"/>
</dbReference>
<dbReference type="EMBL" id="CP032094">
    <property type="protein sequence ID" value="AXY03622.1"/>
    <property type="molecule type" value="Genomic_DNA"/>
</dbReference>
<reference evidence="1 2" key="1">
    <citation type="submission" date="2018-08" db="EMBL/GenBank/DDBJ databases">
        <title>Genomic taxonomy of the Vibrionaceae family.</title>
        <authorList>
            <person name="Gomez-Gil B."/>
            <person name="Tanaka M."/>
            <person name="Sawabe T."/>
            <person name="Enciso-Ibarra K."/>
        </authorList>
    </citation>
    <scope>NUCLEOTIDE SEQUENCE [LARGE SCALE GENOMIC DNA]</scope>
    <source>
        <strain evidence="1 2">CAIM 1831</strain>
    </source>
</reference>
<gene>
    <name evidence="1" type="ORF">D1115_18010</name>
</gene>